<dbReference type="EMBL" id="FOAD01000004">
    <property type="protein sequence ID" value="SEL33795.1"/>
    <property type="molecule type" value="Genomic_DNA"/>
</dbReference>
<dbReference type="AlphaFoldDB" id="A0A1H7PEU1"/>
<keyword evidence="3" id="KW-0067">ATP-binding</keyword>
<dbReference type="Proteomes" id="UP000183894">
    <property type="component" value="Unassembled WGS sequence"/>
</dbReference>
<sequence length="447" mass="49059">MAASIRERCSEANVEFVRLLCVTNDGMIRGQAVNVDHLESALSSGIPLPKMTQSFNAIGYRVKDGRFDAVGEVRLLPDPSTFRVLPYEDRTAAVLCDLVEHDRDVAWDADPRTAAKRMLAACEEEGLAPTIAVEQEFHLYSEQSDGEIEPLDPRGEYSSASMRASRSVILDIVDALKAQGIDVRKHHPEYTAGKNEIVVGHGTGLEPLDNAVFCRETVAGVAERAGANATFSPYPFDGATNGCHLHLSLWDGEENVFAPADDDAALSQRGRYFVGGVLEHMPGLLALTSPTVNSYARLQPAKSVCAYNCWGIGNREAAVRVPEVRPSNRTSGTRIEFRPADNTSNPYLAVVGLLAAGRDGIDRELDPGPSVDQDPENLSDDTRRKRGIERLPRSLGEAVRELENDEVLTAALGDTLTESYVEIKRSQWEAFTAHADTWMRGTYRERF</sequence>
<evidence type="ECO:0000256" key="3">
    <source>
        <dbReference type="ARBA" id="ARBA00022840"/>
    </source>
</evidence>
<dbReference type="InterPro" id="IPR008147">
    <property type="entry name" value="Gln_synt_N"/>
</dbReference>
<feature type="domain" description="GS beta-grasp" evidence="7">
    <location>
        <begin position="12"/>
        <end position="103"/>
    </location>
</feature>
<dbReference type="GO" id="GO:0004356">
    <property type="term" value="F:glutamine synthetase activity"/>
    <property type="evidence" value="ECO:0007669"/>
    <property type="project" value="InterPro"/>
</dbReference>
<dbReference type="PROSITE" id="PS51987">
    <property type="entry name" value="GS_CATALYTIC"/>
    <property type="match status" value="1"/>
</dbReference>
<dbReference type="SMART" id="SM01230">
    <property type="entry name" value="Gln-synt_C"/>
    <property type="match status" value="1"/>
</dbReference>
<dbReference type="RefSeq" id="WP_074793638.1">
    <property type="nucleotide sequence ID" value="NZ_FOAD01000004.1"/>
</dbReference>
<evidence type="ECO:0000313" key="9">
    <source>
        <dbReference type="EMBL" id="SEL33795.1"/>
    </source>
</evidence>
<dbReference type="InterPro" id="IPR014746">
    <property type="entry name" value="Gln_synth/guanido_kin_cat_dom"/>
</dbReference>
<reference evidence="9 10" key="1">
    <citation type="submission" date="2016-10" db="EMBL/GenBank/DDBJ databases">
        <authorList>
            <person name="de Groot N.N."/>
        </authorList>
    </citation>
    <scope>NUCLEOTIDE SEQUENCE [LARGE SCALE GENOMIC DNA]</scope>
    <source>
        <strain evidence="9 10">CDM_5</strain>
    </source>
</reference>
<keyword evidence="2" id="KW-0547">Nucleotide-binding</keyword>
<proteinExistence type="inferred from homology"/>
<dbReference type="InterPro" id="IPR036651">
    <property type="entry name" value="Gln_synt_N_sf"/>
</dbReference>
<evidence type="ECO:0000256" key="1">
    <source>
        <dbReference type="ARBA" id="ARBA00022598"/>
    </source>
</evidence>
<protein>
    <submittedName>
        <fullName evidence="9">Glutamine synthetase</fullName>
    </submittedName>
</protein>
<dbReference type="NCBIfam" id="NF045547">
    <property type="entry name" value="GGputSyn"/>
    <property type="match status" value="1"/>
</dbReference>
<dbReference type="SUPFAM" id="SSF54368">
    <property type="entry name" value="Glutamine synthetase, N-terminal domain"/>
    <property type="match status" value="1"/>
</dbReference>
<dbReference type="SUPFAM" id="SSF55931">
    <property type="entry name" value="Glutamine synthetase/guanido kinase"/>
    <property type="match status" value="1"/>
</dbReference>
<feature type="region of interest" description="Disordered" evidence="6">
    <location>
        <begin position="362"/>
        <end position="389"/>
    </location>
</feature>
<dbReference type="GO" id="GO:0006542">
    <property type="term" value="P:glutamine biosynthetic process"/>
    <property type="evidence" value="ECO:0007669"/>
    <property type="project" value="InterPro"/>
</dbReference>
<evidence type="ECO:0000256" key="5">
    <source>
        <dbReference type="RuleBase" id="RU000384"/>
    </source>
</evidence>
<dbReference type="Gene3D" id="3.30.590.10">
    <property type="entry name" value="Glutamine synthetase/guanido kinase, catalytic domain"/>
    <property type="match status" value="1"/>
</dbReference>
<dbReference type="InterPro" id="IPR008146">
    <property type="entry name" value="Gln_synth_cat_dom"/>
</dbReference>
<dbReference type="PANTHER" id="PTHR43785:SF12">
    <property type="entry name" value="TYPE-1 GLUTAMINE SYNTHETASE 2"/>
    <property type="match status" value="1"/>
</dbReference>
<feature type="domain" description="GS catalytic" evidence="8">
    <location>
        <begin position="111"/>
        <end position="447"/>
    </location>
</feature>
<dbReference type="PROSITE" id="PS51986">
    <property type="entry name" value="GS_BETA_GRASP"/>
    <property type="match status" value="1"/>
</dbReference>
<dbReference type="Pfam" id="PF16952">
    <property type="entry name" value="Gln-synt_N_2"/>
    <property type="match status" value="1"/>
</dbReference>
<dbReference type="GO" id="GO:0005524">
    <property type="term" value="F:ATP binding"/>
    <property type="evidence" value="ECO:0007669"/>
    <property type="project" value="UniProtKB-KW"/>
</dbReference>
<evidence type="ECO:0000313" key="10">
    <source>
        <dbReference type="Proteomes" id="UP000183894"/>
    </source>
</evidence>
<dbReference type="Gene3D" id="3.10.20.70">
    <property type="entry name" value="Glutamine synthetase, N-terminal domain"/>
    <property type="match status" value="1"/>
</dbReference>
<keyword evidence="1" id="KW-0436">Ligase</keyword>
<feature type="compositionally biased region" description="Basic and acidic residues" evidence="6">
    <location>
        <begin position="380"/>
        <end position="389"/>
    </location>
</feature>
<dbReference type="InterPro" id="IPR054669">
    <property type="entry name" value="GGputSyn"/>
</dbReference>
<gene>
    <name evidence="9" type="ORF">SAMN04488691_10460</name>
</gene>
<dbReference type="OrthoDB" id="36124at2157"/>
<comment type="similarity">
    <text evidence="4 5">Belongs to the glutamine synthetase family.</text>
</comment>
<organism evidence="9 10">
    <name type="scientific">Haloferax larsenii</name>
    <dbReference type="NCBI Taxonomy" id="302484"/>
    <lineage>
        <taxon>Archaea</taxon>
        <taxon>Methanobacteriati</taxon>
        <taxon>Methanobacteriota</taxon>
        <taxon>Stenosarchaea group</taxon>
        <taxon>Halobacteria</taxon>
        <taxon>Halobacteriales</taxon>
        <taxon>Haloferacaceae</taxon>
        <taxon>Haloferax</taxon>
    </lineage>
</organism>
<dbReference type="PANTHER" id="PTHR43785">
    <property type="entry name" value="GAMMA-GLUTAMYLPUTRESCINE SYNTHETASE"/>
    <property type="match status" value="1"/>
</dbReference>
<accession>A0A1H7PEU1</accession>
<evidence type="ECO:0000259" key="7">
    <source>
        <dbReference type="PROSITE" id="PS51986"/>
    </source>
</evidence>
<dbReference type="Pfam" id="PF00120">
    <property type="entry name" value="Gln-synt_C"/>
    <property type="match status" value="1"/>
</dbReference>
<evidence type="ECO:0000256" key="6">
    <source>
        <dbReference type="SAM" id="MobiDB-lite"/>
    </source>
</evidence>
<evidence type="ECO:0000259" key="8">
    <source>
        <dbReference type="PROSITE" id="PS51987"/>
    </source>
</evidence>
<evidence type="ECO:0000256" key="2">
    <source>
        <dbReference type="ARBA" id="ARBA00022741"/>
    </source>
</evidence>
<name>A0A1H7PEU1_HALLR</name>
<evidence type="ECO:0000256" key="4">
    <source>
        <dbReference type="PROSITE-ProRule" id="PRU01330"/>
    </source>
</evidence>